<keyword evidence="2" id="KW-0520">NAD</keyword>
<evidence type="ECO:0000313" key="7">
    <source>
        <dbReference type="Proteomes" id="UP000321058"/>
    </source>
</evidence>
<dbReference type="InterPro" id="IPR006115">
    <property type="entry name" value="6PGDH_NADP-bd"/>
</dbReference>
<dbReference type="Pfam" id="PF03446">
    <property type="entry name" value="NAD_binding_2"/>
    <property type="match status" value="1"/>
</dbReference>
<keyword evidence="7" id="KW-1185">Reference proteome</keyword>
<proteinExistence type="predicted"/>
<feature type="domain" description="6-phosphogluconate dehydrogenase NADP-binding" evidence="4">
    <location>
        <begin position="2"/>
        <end position="161"/>
    </location>
</feature>
<dbReference type="InterPro" id="IPR013328">
    <property type="entry name" value="6PGD_dom2"/>
</dbReference>
<dbReference type="GO" id="GO:0050661">
    <property type="term" value="F:NADP binding"/>
    <property type="evidence" value="ECO:0007669"/>
    <property type="project" value="InterPro"/>
</dbReference>
<reference evidence="6 7" key="1">
    <citation type="submission" date="2019-07" db="EMBL/GenBank/DDBJ databases">
        <title>Whole genome shotgun sequence of Reyranella soli NBRC 108950.</title>
        <authorList>
            <person name="Hosoyama A."/>
            <person name="Uohara A."/>
            <person name="Ohji S."/>
            <person name="Ichikawa N."/>
        </authorList>
    </citation>
    <scope>NUCLEOTIDE SEQUENCE [LARGE SCALE GENOMIC DNA]</scope>
    <source>
        <strain evidence="6 7">NBRC 108950</strain>
    </source>
</reference>
<dbReference type="PANTHER" id="PTHR22981">
    <property type="entry name" value="3-HYDROXYISOBUTYRATE DEHYDROGENASE-RELATED"/>
    <property type="match status" value="1"/>
</dbReference>
<dbReference type="InterPro" id="IPR029154">
    <property type="entry name" value="HIBADH-like_NADP-bd"/>
</dbReference>
<name>A0A512NMY1_9HYPH</name>
<dbReference type="PANTHER" id="PTHR22981:SF7">
    <property type="entry name" value="3-HYDROXYISOBUTYRATE DEHYDROGENASE, MITOCHONDRIAL"/>
    <property type="match status" value="1"/>
</dbReference>
<dbReference type="AlphaFoldDB" id="A0A512NMY1"/>
<evidence type="ECO:0000313" key="6">
    <source>
        <dbReference type="EMBL" id="GEP60289.1"/>
    </source>
</evidence>
<dbReference type="InterPro" id="IPR008927">
    <property type="entry name" value="6-PGluconate_DH-like_C_sf"/>
</dbReference>
<accession>A0A512NMY1</accession>
<dbReference type="GO" id="GO:0051287">
    <property type="term" value="F:NAD binding"/>
    <property type="evidence" value="ECO:0007669"/>
    <property type="project" value="InterPro"/>
</dbReference>
<gene>
    <name evidence="6" type="primary">garR_2</name>
    <name evidence="6" type="ORF">RSO01_74550</name>
</gene>
<evidence type="ECO:0000256" key="2">
    <source>
        <dbReference type="ARBA" id="ARBA00023027"/>
    </source>
</evidence>
<dbReference type="Proteomes" id="UP000321058">
    <property type="component" value="Unassembled WGS sequence"/>
</dbReference>
<dbReference type="SUPFAM" id="SSF48179">
    <property type="entry name" value="6-phosphogluconate dehydrogenase C-terminal domain-like"/>
    <property type="match status" value="1"/>
</dbReference>
<evidence type="ECO:0000259" key="5">
    <source>
        <dbReference type="Pfam" id="PF14833"/>
    </source>
</evidence>
<protein>
    <submittedName>
        <fullName evidence="6">2-hydroxy-3-oxopropionate reductase</fullName>
    </submittedName>
</protein>
<comment type="caution">
    <text evidence="6">The sequence shown here is derived from an EMBL/GenBank/DDBJ whole genome shotgun (WGS) entry which is preliminary data.</text>
</comment>
<sequence>MRVGFIGLGTMGSGISANMQKAGHEMVVHDARRQAAEKICAAGAEWADSPKAVAEATEVVFTSLPGPKEFEAVVKGDKGLLAGMSRGQPLFDLTTNSPTTIRGLEPLFKERGAVLLDSPVSGGPAGAHSGKMAIWVGGDEQVFQRYRPVLDAAGDQVAYIGPIGSASVAKLVHNLSGYMIQTALAEAFTMGVKAGVDPLTLWKAVRNGVTGRRRTFDGLADHFLPDVFDPPRFALKLAHKDVSLATQVGREMGVPMRLANLTLEEMTEALARGWEGRDSRSSMILQKERSGLTIKVDPADIAAALRDKSNA</sequence>
<feature type="active site" evidence="3">
    <location>
        <position position="170"/>
    </location>
</feature>
<dbReference type="PIRSF" id="PIRSF000103">
    <property type="entry name" value="HIBADH"/>
    <property type="match status" value="1"/>
</dbReference>
<dbReference type="OrthoDB" id="9812907at2"/>
<dbReference type="Gene3D" id="1.10.1040.10">
    <property type="entry name" value="N-(1-d-carboxylethyl)-l-norvaline Dehydrogenase, domain 2"/>
    <property type="match status" value="1"/>
</dbReference>
<evidence type="ECO:0000259" key="4">
    <source>
        <dbReference type="Pfam" id="PF03446"/>
    </source>
</evidence>
<organism evidence="6 7">
    <name type="scientific">Reyranella soli</name>
    <dbReference type="NCBI Taxonomy" id="1230389"/>
    <lineage>
        <taxon>Bacteria</taxon>
        <taxon>Pseudomonadati</taxon>
        <taxon>Pseudomonadota</taxon>
        <taxon>Alphaproteobacteria</taxon>
        <taxon>Hyphomicrobiales</taxon>
        <taxon>Reyranellaceae</taxon>
        <taxon>Reyranella</taxon>
    </lineage>
</organism>
<dbReference type="InterPro" id="IPR015815">
    <property type="entry name" value="HIBADH-related"/>
</dbReference>
<evidence type="ECO:0000256" key="1">
    <source>
        <dbReference type="ARBA" id="ARBA00023002"/>
    </source>
</evidence>
<feature type="domain" description="3-hydroxyisobutyrate dehydrogenase-like NAD-binding" evidence="5">
    <location>
        <begin position="164"/>
        <end position="279"/>
    </location>
</feature>
<dbReference type="GO" id="GO:0016616">
    <property type="term" value="F:oxidoreductase activity, acting on the CH-OH group of donors, NAD or NADP as acceptor"/>
    <property type="evidence" value="ECO:0007669"/>
    <property type="project" value="TreeGrafter"/>
</dbReference>
<dbReference type="RefSeq" id="WP_147155639.1">
    <property type="nucleotide sequence ID" value="NZ_BKAJ01000157.1"/>
</dbReference>
<dbReference type="InterPro" id="IPR036291">
    <property type="entry name" value="NAD(P)-bd_dom_sf"/>
</dbReference>
<evidence type="ECO:0000256" key="3">
    <source>
        <dbReference type="PIRSR" id="PIRSR000103-1"/>
    </source>
</evidence>
<dbReference type="EMBL" id="BKAJ01000157">
    <property type="protein sequence ID" value="GEP60289.1"/>
    <property type="molecule type" value="Genomic_DNA"/>
</dbReference>
<dbReference type="Pfam" id="PF14833">
    <property type="entry name" value="NAD_binding_11"/>
    <property type="match status" value="1"/>
</dbReference>
<dbReference type="Gene3D" id="3.40.50.720">
    <property type="entry name" value="NAD(P)-binding Rossmann-like Domain"/>
    <property type="match status" value="1"/>
</dbReference>
<keyword evidence="1" id="KW-0560">Oxidoreductase</keyword>
<dbReference type="SUPFAM" id="SSF51735">
    <property type="entry name" value="NAD(P)-binding Rossmann-fold domains"/>
    <property type="match status" value="1"/>
</dbReference>